<dbReference type="AlphaFoldDB" id="A0A177BD20"/>
<name>A0A177BD20_9BILA</name>
<dbReference type="InterPro" id="IPR037200">
    <property type="entry name" value="Isy1_sf"/>
</dbReference>
<dbReference type="InterPro" id="IPR029012">
    <property type="entry name" value="Helix_hairpin_bin_sf"/>
</dbReference>
<comment type="caution">
    <text evidence="4">The sequence shown here is derived from an EMBL/GenBank/DDBJ whole genome shotgun (WGS) entry which is preliminary data.</text>
</comment>
<dbReference type="GO" id="GO:0000350">
    <property type="term" value="P:generation of catalytic spliceosome for second transesterification step"/>
    <property type="evidence" value="ECO:0007669"/>
    <property type="project" value="InterPro"/>
</dbReference>
<evidence type="ECO:0000256" key="1">
    <source>
        <dbReference type="ARBA" id="ARBA00004123"/>
    </source>
</evidence>
<dbReference type="PANTHER" id="PTHR13021">
    <property type="entry name" value="PRE-MRNA-SPLICING FACTOR ISY1"/>
    <property type="match status" value="1"/>
</dbReference>
<accession>A0A177BD20</accession>
<dbReference type="Pfam" id="PF06246">
    <property type="entry name" value="Isy1"/>
    <property type="match status" value="1"/>
</dbReference>
<dbReference type="FunFam" id="1.10.287.660:FF:000001">
    <property type="entry name" value="pre-mRNA-splicing factor ISY1 homolog"/>
    <property type="match status" value="1"/>
</dbReference>
<evidence type="ECO:0000256" key="2">
    <source>
        <dbReference type="ARBA" id="ARBA00007002"/>
    </source>
</evidence>
<dbReference type="EMBL" id="LWCA01000001">
    <property type="protein sequence ID" value="OAF72198.1"/>
    <property type="molecule type" value="Genomic_DNA"/>
</dbReference>
<comment type="subcellular location">
    <subcellularLocation>
        <location evidence="1">Nucleus</location>
    </subcellularLocation>
</comment>
<dbReference type="InterPro" id="IPR009360">
    <property type="entry name" value="Isy1"/>
</dbReference>
<keyword evidence="5" id="KW-1185">Reference proteome</keyword>
<dbReference type="GO" id="GO:0005634">
    <property type="term" value="C:nucleus"/>
    <property type="evidence" value="ECO:0007669"/>
    <property type="project" value="UniProtKB-SubCell"/>
</dbReference>
<gene>
    <name evidence="4" type="ORF">A3Q56_00013</name>
</gene>
<dbReference type="Proteomes" id="UP000078046">
    <property type="component" value="Unassembled WGS sequence"/>
</dbReference>
<evidence type="ECO:0000313" key="5">
    <source>
        <dbReference type="Proteomes" id="UP000078046"/>
    </source>
</evidence>
<dbReference type="SUPFAM" id="SSF140102">
    <property type="entry name" value="ISY1 domain-like"/>
    <property type="match status" value="1"/>
</dbReference>
<organism evidence="4 5">
    <name type="scientific">Intoshia linei</name>
    <dbReference type="NCBI Taxonomy" id="1819745"/>
    <lineage>
        <taxon>Eukaryota</taxon>
        <taxon>Metazoa</taxon>
        <taxon>Spiralia</taxon>
        <taxon>Lophotrochozoa</taxon>
        <taxon>Mesozoa</taxon>
        <taxon>Orthonectida</taxon>
        <taxon>Rhopaluridae</taxon>
        <taxon>Intoshia</taxon>
    </lineage>
</organism>
<keyword evidence="3" id="KW-0539">Nucleus</keyword>
<evidence type="ECO:0000256" key="3">
    <source>
        <dbReference type="ARBA" id="ARBA00023242"/>
    </source>
</evidence>
<comment type="similarity">
    <text evidence="2">Belongs to the ISY1 family.</text>
</comment>
<sequence length="253" mass="29559">MARNSEKAMTTLARWRAYQIELKNPREHRPYLASECTDLKKAERWRRQIISEISRNVATIQNAGLGAFKLRDLNDHINKLLREKKHWEKQIYKLGGRHVSSAPKTTSQGQEVPGSRGYKYFGAVKDLPGVRELFEQAPKPKQKSRSELARNLNTDYYGYRDEDDKELIEQEKKFEKELISQKVLEFQSNNIQTDNPVSSEINYDESYSLDIIVPTKEEMEQRILESKKQELLKKYTLKPIQGEIPKSETVDQV</sequence>
<dbReference type="OrthoDB" id="1739576at2759"/>
<reference evidence="4 5" key="1">
    <citation type="submission" date="2016-04" db="EMBL/GenBank/DDBJ databases">
        <title>The genome of Intoshia linei affirms orthonectids as highly simplified spiralians.</title>
        <authorList>
            <person name="Mikhailov K.V."/>
            <person name="Slusarev G.S."/>
            <person name="Nikitin M.A."/>
            <person name="Logacheva M.D."/>
            <person name="Penin A."/>
            <person name="Aleoshin V."/>
            <person name="Panchin Y.V."/>
        </authorList>
    </citation>
    <scope>NUCLEOTIDE SEQUENCE [LARGE SCALE GENOMIC DNA]</scope>
    <source>
        <strain evidence="4">Intl2013</strain>
        <tissue evidence="4">Whole animal</tissue>
    </source>
</reference>
<evidence type="ECO:0000313" key="4">
    <source>
        <dbReference type="EMBL" id="OAF72198.1"/>
    </source>
</evidence>
<proteinExistence type="inferred from homology"/>
<protein>
    <submittedName>
        <fullName evidence="4">Pre-mRNA-splicing factor ISY1</fullName>
    </submittedName>
</protein>
<dbReference type="Gene3D" id="1.10.287.660">
    <property type="entry name" value="Helix hairpin bin"/>
    <property type="match status" value="1"/>
</dbReference>